<proteinExistence type="predicted"/>
<dbReference type="EMBL" id="QJJV01000044">
    <property type="protein sequence ID" value="PXX05052.1"/>
    <property type="molecule type" value="Genomic_DNA"/>
</dbReference>
<accession>A0ABX5MBN0</accession>
<sequence length="74" mass="7833">MLKSGKKTAPVRGAGRRNVPWTTMVATGIVLIEQGSYLASVAFHGAADDTYCIRALEDIGKGLSRAVVKQEPAC</sequence>
<dbReference type="Proteomes" id="UP000247515">
    <property type="component" value="Unassembled WGS sequence"/>
</dbReference>
<reference evidence="1 2" key="1">
    <citation type="submission" date="2018-05" db="EMBL/GenBank/DDBJ databases">
        <title>Genomic Encyclopedia of Type Strains, Phase IV (KMG-V): Genome sequencing to study the core and pangenomes of soil and plant-associated prokaryotes.</title>
        <authorList>
            <person name="Whitman W."/>
        </authorList>
    </citation>
    <scope>NUCLEOTIDE SEQUENCE [LARGE SCALE GENOMIC DNA]</scope>
    <source>
        <strain evidence="1 2">SIr-6563</strain>
    </source>
</reference>
<gene>
    <name evidence="1" type="ORF">C7400_14418</name>
</gene>
<comment type="caution">
    <text evidence="1">The sequence shown here is derived from an EMBL/GenBank/DDBJ whole genome shotgun (WGS) entry which is preliminary data.</text>
</comment>
<protein>
    <submittedName>
        <fullName evidence="1">Uncharacterized protein</fullName>
    </submittedName>
</protein>
<evidence type="ECO:0000313" key="1">
    <source>
        <dbReference type="EMBL" id="PXX05052.1"/>
    </source>
</evidence>
<keyword evidence="2" id="KW-1185">Reference proteome</keyword>
<dbReference type="RefSeq" id="WP_110329917.1">
    <property type="nucleotide sequence ID" value="NZ_CAJMYJ010000026.1"/>
</dbReference>
<name>A0ABX5MBN0_9BURK</name>
<evidence type="ECO:0000313" key="2">
    <source>
        <dbReference type="Proteomes" id="UP000247515"/>
    </source>
</evidence>
<organism evidence="1 2">
    <name type="scientific">Paraburkholderia tropica</name>
    <dbReference type="NCBI Taxonomy" id="92647"/>
    <lineage>
        <taxon>Bacteria</taxon>
        <taxon>Pseudomonadati</taxon>
        <taxon>Pseudomonadota</taxon>
        <taxon>Betaproteobacteria</taxon>
        <taxon>Burkholderiales</taxon>
        <taxon>Burkholderiaceae</taxon>
        <taxon>Paraburkholderia</taxon>
    </lineage>
</organism>